<evidence type="ECO:0000313" key="5">
    <source>
        <dbReference type="Proteomes" id="UP000054304"/>
    </source>
</evidence>
<dbReference type="GO" id="GO:0005770">
    <property type="term" value="C:late endosome"/>
    <property type="evidence" value="ECO:0007669"/>
    <property type="project" value="TreeGrafter"/>
</dbReference>
<dbReference type="Pfam" id="PF02204">
    <property type="entry name" value="VPS9"/>
    <property type="match status" value="1"/>
</dbReference>
<dbReference type="GO" id="GO:0005769">
    <property type="term" value="C:early endosome"/>
    <property type="evidence" value="ECO:0007669"/>
    <property type="project" value="TreeGrafter"/>
</dbReference>
<dbReference type="PROSITE" id="PS51205">
    <property type="entry name" value="VPS9"/>
    <property type="match status" value="1"/>
</dbReference>
<keyword evidence="2" id="KW-0175">Coiled coil</keyword>
<feature type="coiled-coil region" evidence="2">
    <location>
        <begin position="1060"/>
        <end position="1087"/>
    </location>
</feature>
<dbReference type="STRING" id="1245769.A0A0C7NA36"/>
<dbReference type="GO" id="GO:0000149">
    <property type="term" value="F:SNARE binding"/>
    <property type="evidence" value="ECO:0007669"/>
    <property type="project" value="TreeGrafter"/>
</dbReference>
<dbReference type="OrthoDB" id="7464126at2759"/>
<dbReference type="SUPFAM" id="SSF48403">
    <property type="entry name" value="Ankyrin repeat"/>
    <property type="match status" value="1"/>
</dbReference>
<dbReference type="InterPro" id="IPR051248">
    <property type="entry name" value="UPF0507/Ank_repeat_27"/>
</dbReference>
<dbReference type="Gene3D" id="1.20.1050.80">
    <property type="entry name" value="VPS9 domain"/>
    <property type="match status" value="1"/>
</dbReference>
<dbReference type="SUPFAM" id="SSF109993">
    <property type="entry name" value="VPS9 domain"/>
    <property type="match status" value="1"/>
</dbReference>
<evidence type="ECO:0000256" key="2">
    <source>
        <dbReference type="SAM" id="Coils"/>
    </source>
</evidence>
<dbReference type="InterPro" id="IPR036770">
    <property type="entry name" value="Ankyrin_rpt-contain_sf"/>
</dbReference>
<dbReference type="HOGENOM" id="CLU_008912_0_0_1"/>
<dbReference type="PANTHER" id="PTHR24170:SF1">
    <property type="entry name" value="DOMAIN PROTEIN, PUTATIVE (AFU_ORTHOLOGUE AFUA_1G09870)-RELATED"/>
    <property type="match status" value="1"/>
</dbReference>
<dbReference type="AlphaFoldDB" id="A0A0C7NA36"/>
<sequence length="1100" mass="125774">MPFHLPVLLNPLLNAVFNCPTPHTSSLRKVFSQIGERRFLLVAPATDVLTEYEDLESGQLLNELCYTPEFVSDHIIVLDLREGLPTDEFKTLSGKSVLVRNQQGTLLTGAGFDTRRRCRILEAELMTNFNDYLTASSTYPVIHVDFPFTGRLSRRDEWQVFKNPNPKSVQGQNLDEDLDKFSSPPKETLSLEQMLRINPVHANKLGEIFEAQRHLLASSQYNAGSLASHFSETCKKAFEVINKDPNFQHMPNIELHVHEYVELSLYDDFWAQLTNSMRPTEIESLGDYSLLKHIAISQVPSFLYPVNNAKFNLQYVTQVEKNLADAVVCFKKLVLTNCHSAKSKIIVECLQTLSKSITVDKRVIPIDADTLVSLLVVTVCRAGVKDLKSHLFYLQEFAKSASQITFGILAYGISTLEAVLGYFEIPAKIQSVQANCSHNVKLWSWLSNDNGKVATDGILDVRSMLRVRTSTGQSALSFCIQEKSVNKFKELAIEYEMLFPLEDLLNDEDVEGSNLLIQMLDAGCYELADDFVDMLCLSCTKTELRLYFNKPNRYGRTSAHYLMHAPHLITKMGALLNWEKKDSNGQTPLFAVIRAYDQPGYDSMITEAYSEATKWCESQGKQFRSSMHTDTKGNSLLHVAKSNASILLNDPLVDVNATNIKGLTPLMVYAKYNRILNVQSIVKDTRLILEKYQRRTYLDCFDYFKNPAVLKEMGKRPTRTAELLLRTIHARSIKSENSEWVLWMTSRRKSSVSVVMRPLRFIQNFILLFWKAYPGTFLPIEETVEELRELCAMTILVLHRLEVHKFLQKASIVLSFILQDRPFADAFYNSNLNIDPQILEEGTKQQTNDQYGLIEPEEMRSIQRVLKFNRSEIMRLRTKLHVIKKLSASGNSKQDDLSKSYQMLAKRGNFFLESLDFNKEMFPDLTPLRTRPGCGTIANSANFLQTCTDMLISNIDKISNVNIPNWWRTYGELVSSNHEYQKNFPGTARPNAAASTGLFSSYIETKRSKLEINISNKIKQSRKTLLTAGRIIKEENERLAVEFSKFITFKNEFWTNLTLAEYAELNIKLLREQLVCLEQSLHNYTDQFIDEPVHTLHTRH</sequence>
<dbReference type="GO" id="GO:0097422">
    <property type="term" value="C:tubular endosome"/>
    <property type="evidence" value="ECO:0007669"/>
    <property type="project" value="TreeGrafter"/>
</dbReference>
<organism evidence="4 5">
    <name type="scientific">Lachancea lanzarotensis</name>
    <dbReference type="NCBI Taxonomy" id="1245769"/>
    <lineage>
        <taxon>Eukaryota</taxon>
        <taxon>Fungi</taxon>
        <taxon>Dikarya</taxon>
        <taxon>Ascomycota</taxon>
        <taxon>Saccharomycotina</taxon>
        <taxon>Saccharomycetes</taxon>
        <taxon>Saccharomycetales</taxon>
        <taxon>Saccharomycetaceae</taxon>
        <taxon>Lachancea</taxon>
    </lineage>
</organism>
<dbReference type="InterPro" id="IPR037191">
    <property type="entry name" value="VPS9_dom_sf"/>
</dbReference>
<reference evidence="4 5" key="1">
    <citation type="submission" date="2014-12" db="EMBL/GenBank/DDBJ databases">
        <authorList>
            <person name="Neuveglise Cecile"/>
        </authorList>
    </citation>
    <scope>NUCLEOTIDE SEQUENCE [LARGE SCALE GENOMIC DNA]</scope>
    <source>
        <strain evidence="4 5">CBS 12615</strain>
    </source>
</reference>
<name>A0A0C7NA36_9SACH</name>
<dbReference type="Proteomes" id="UP000054304">
    <property type="component" value="Unassembled WGS sequence"/>
</dbReference>
<dbReference type="RefSeq" id="XP_022629599.1">
    <property type="nucleotide sequence ID" value="XM_022770973.1"/>
</dbReference>
<dbReference type="Gene3D" id="1.25.40.20">
    <property type="entry name" value="Ankyrin repeat-containing domain"/>
    <property type="match status" value="1"/>
</dbReference>
<comment type="similarity">
    <text evidence="1">Belongs to the UPF0507 family.</text>
</comment>
<dbReference type="GO" id="GO:0045022">
    <property type="term" value="P:early endosome to late endosome transport"/>
    <property type="evidence" value="ECO:0007669"/>
    <property type="project" value="TreeGrafter"/>
</dbReference>
<evidence type="ECO:0000313" key="4">
    <source>
        <dbReference type="EMBL" id="CEP63382.1"/>
    </source>
</evidence>
<dbReference type="GO" id="GO:0005085">
    <property type="term" value="F:guanyl-nucleotide exchange factor activity"/>
    <property type="evidence" value="ECO:0007669"/>
    <property type="project" value="TreeGrafter"/>
</dbReference>
<evidence type="ECO:0000259" key="3">
    <source>
        <dbReference type="PROSITE" id="PS51205"/>
    </source>
</evidence>
<dbReference type="PANTHER" id="PTHR24170">
    <property type="entry name" value="ANKYRIN REPEAT DOMAIN-CONTAINING PROTEIN 27"/>
    <property type="match status" value="1"/>
</dbReference>
<evidence type="ECO:0000256" key="1">
    <source>
        <dbReference type="ARBA" id="ARBA00007428"/>
    </source>
</evidence>
<proteinExistence type="inferred from homology"/>
<dbReference type="GO" id="GO:0030133">
    <property type="term" value="C:transport vesicle"/>
    <property type="evidence" value="ECO:0007669"/>
    <property type="project" value="TreeGrafter"/>
</dbReference>
<feature type="domain" description="VPS9" evidence="3">
    <location>
        <begin position="284"/>
        <end position="432"/>
    </location>
</feature>
<gene>
    <name evidence="4" type="ORF">LALA0_S08e01134g</name>
</gene>
<dbReference type="GeneID" id="34686883"/>
<dbReference type="InterPro" id="IPR003123">
    <property type="entry name" value="VPS9"/>
</dbReference>
<accession>A0A0C7NA36</accession>
<protein>
    <submittedName>
        <fullName evidence="4">LALA0S08e01134g1_1</fullName>
    </submittedName>
</protein>
<keyword evidence="5" id="KW-1185">Reference proteome</keyword>
<dbReference type="EMBL" id="LN736367">
    <property type="protein sequence ID" value="CEP63382.1"/>
    <property type="molecule type" value="Genomic_DNA"/>
</dbReference>
<dbReference type="GO" id="GO:0005886">
    <property type="term" value="C:plasma membrane"/>
    <property type="evidence" value="ECO:0007669"/>
    <property type="project" value="TreeGrafter"/>
</dbReference>